<dbReference type="Pfam" id="PF17921">
    <property type="entry name" value="Integrase_H2C2"/>
    <property type="match status" value="1"/>
</dbReference>
<accession>A0A803K5R9</accession>
<dbReference type="GO" id="GO:0015074">
    <property type="term" value="P:DNA integration"/>
    <property type="evidence" value="ECO:0007669"/>
    <property type="project" value="UniProtKB-KW"/>
</dbReference>
<keyword evidence="9" id="KW-0239">DNA-directed DNA polymerase</keyword>
<dbReference type="Pfam" id="PF24626">
    <property type="entry name" value="SH3_Tf2-1"/>
    <property type="match status" value="1"/>
</dbReference>
<evidence type="ECO:0000256" key="5">
    <source>
        <dbReference type="ARBA" id="ARBA00022801"/>
    </source>
</evidence>
<dbReference type="GO" id="GO:0004190">
    <property type="term" value="F:aspartic-type endopeptidase activity"/>
    <property type="evidence" value="ECO:0007669"/>
    <property type="project" value="UniProtKB-KW"/>
</dbReference>
<dbReference type="InterPro" id="IPR041588">
    <property type="entry name" value="Integrase_H2C2"/>
</dbReference>
<name>A0A803K5R9_XENTR</name>
<dbReference type="SMART" id="SM00298">
    <property type="entry name" value="CHROMO"/>
    <property type="match status" value="1"/>
</dbReference>
<evidence type="ECO:0000256" key="12">
    <source>
        <dbReference type="ARBA" id="ARBA00039658"/>
    </source>
</evidence>
<keyword evidence="6" id="KW-0460">Magnesium</keyword>
<dbReference type="GO" id="GO:0003964">
    <property type="term" value="F:RNA-directed DNA polymerase activity"/>
    <property type="evidence" value="ECO:0007669"/>
    <property type="project" value="UniProtKB-KW"/>
</dbReference>
<dbReference type="Gene3D" id="2.40.50.40">
    <property type="match status" value="1"/>
</dbReference>
<feature type="domain" description="Integrase catalytic" evidence="15">
    <location>
        <begin position="88"/>
        <end position="247"/>
    </location>
</feature>
<evidence type="ECO:0000313" key="16">
    <source>
        <dbReference type="Ensembl" id="ENSXETP00000115713"/>
    </source>
</evidence>
<keyword evidence="11" id="KW-0233">DNA recombination</keyword>
<comment type="subcellular location">
    <subcellularLocation>
        <location evidence="1">Nucleus</location>
    </subcellularLocation>
</comment>
<organism evidence="16">
    <name type="scientific">Xenopus tropicalis</name>
    <name type="common">Western clawed frog</name>
    <name type="synonym">Silurana tropicalis</name>
    <dbReference type="NCBI Taxonomy" id="8364"/>
    <lineage>
        <taxon>Eukaryota</taxon>
        <taxon>Metazoa</taxon>
        <taxon>Chordata</taxon>
        <taxon>Craniata</taxon>
        <taxon>Vertebrata</taxon>
        <taxon>Euteleostomi</taxon>
        <taxon>Amphibia</taxon>
        <taxon>Batrachia</taxon>
        <taxon>Anura</taxon>
        <taxon>Pipoidea</taxon>
        <taxon>Pipidae</taxon>
        <taxon>Xenopodinae</taxon>
        <taxon>Xenopus</taxon>
        <taxon>Silurana</taxon>
    </lineage>
</organism>
<evidence type="ECO:0000259" key="14">
    <source>
        <dbReference type="PROSITE" id="PS50013"/>
    </source>
</evidence>
<evidence type="ECO:0000256" key="4">
    <source>
        <dbReference type="ARBA" id="ARBA00022750"/>
    </source>
</evidence>
<keyword evidence="8" id="KW-0695">RNA-directed DNA polymerase</keyword>
<dbReference type="InterPro" id="IPR056924">
    <property type="entry name" value="SH3_Tf2-1"/>
</dbReference>
<dbReference type="PROSITE" id="PS50994">
    <property type="entry name" value="INTEGRASE"/>
    <property type="match status" value="1"/>
</dbReference>
<dbReference type="FunFam" id="1.10.340.70:FF:000001">
    <property type="entry name" value="Retrovirus-related Pol polyprotein from transposon gypsy-like Protein"/>
    <property type="match status" value="1"/>
</dbReference>
<dbReference type="InterPro" id="IPR012337">
    <property type="entry name" value="RNaseH-like_sf"/>
</dbReference>
<sequence>MDRRGNYLMSNNKIFVPEDLRLEVLRFVHDHPVSGHLGVRKTLELANRNFFWPGMSRDCMKYVTSCQTCARFKDTHSRPMGLLQPLPVPEKPWERISMDFIVELPKSGGFNTIMVVVDGFTKMAHFIPLVGLPSAATTAEVFIKEVFRLHGLPREIVSDRGSQFTSRFWRALCQGLHIELALSSAFHPQTNGQTERTNQTLEQYIRCFSSYSQEDWSALLPLAEFSYNNAVHSSSKQTPFFANYGFHITTLPGLAEVTVPAAQDRLSFLKHNFELLQQTLREAQRNYKGYADKRRRKSPEFKLGDLVWLSTRNLRLSCPSKKLGQRFMGPFPILEQINSVTFKLKLPTNLRIHPVFHVSLLKKVVENPFPGRIGAPPEPVTVQGVEEFEVQAILDSRYRRGRLQYLVQWKGYTPEDNSWESSTNVHAPQLIRAFHKKFPGKPASGRIRRPRLGRGQCQVPGRSPKVGARPIASARSDGRACSVARARIDAGVRRDAR</sequence>
<dbReference type="PROSITE" id="PS50013">
    <property type="entry name" value="CHROMO_2"/>
    <property type="match status" value="1"/>
</dbReference>
<dbReference type="Ensembl" id="ENSXETT00000124156">
    <property type="protein sequence ID" value="ENSXETP00000115713"/>
    <property type="gene ID" value="ENSXETG00000042544"/>
</dbReference>
<dbReference type="Gene3D" id="3.30.420.10">
    <property type="entry name" value="Ribonuclease H-like superfamily/Ribonuclease H"/>
    <property type="match status" value="1"/>
</dbReference>
<dbReference type="GO" id="GO:0006508">
    <property type="term" value="P:proteolysis"/>
    <property type="evidence" value="ECO:0007669"/>
    <property type="project" value="UniProtKB-KW"/>
</dbReference>
<dbReference type="GO" id="GO:0003677">
    <property type="term" value="F:DNA binding"/>
    <property type="evidence" value="ECO:0007669"/>
    <property type="project" value="UniProtKB-KW"/>
</dbReference>
<dbReference type="InParanoid" id="A0A803K5R9"/>
<reference evidence="16" key="1">
    <citation type="journal article" date="2010" name="Science">
        <title>The genome of the Western clawed frog Xenopus tropicalis.</title>
        <authorList>
            <person name="Hellsten U."/>
            <person name="Harland R.M."/>
            <person name="Gilchrist M.J."/>
            <person name="Hendrix D."/>
            <person name="Jurka J."/>
            <person name="Kapitonov V."/>
            <person name="Ovcharenko I."/>
            <person name="Putnam N.H."/>
            <person name="Shu S."/>
            <person name="Taher L."/>
            <person name="Blitz I.L."/>
            <person name="Blumberg B."/>
            <person name="Dichmann D.S."/>
            <person name="Dubchak I."/>
            <person name="Amaya E."/>
            <person name="Detter J.C."/>
            <person name="Fletcher R."/>
            <person name="Gerhard D.S."/>
            <person name="Goodstein D."/>
            <person name="Graves T."/>
            <person name="Grigoriev I.V."/>
            <person name="Grimwood J."/>
            <person name="Kawashima T."/>
            <person name="Lindquist E."/>
            <person name="Lucas S.M."/>
            <person name="Mead P.E."/>
            <person name="Mitros T."/>
            <person name="Ogino H."/>
            <person name="Ohta Y."/>
            <person name="Poliakov A.V."/>
            <person name="Pollet N."/>
            <person name="Robert J."/>
            <person name="Salamov A."/>
            <person name="Sater A.K."/>
            <person name="Schmutz J."/>
            <person name="Terry A."/>
            <person name="Vize P.D."/>
            <person name="Warren W.C."/>
            <person name="Wells D."/>
            <person name="Wills A."/>
            <person name="Wilson R.K."/>
            <person name="Zimmerman L.B."/>
            <person name="Zorn A.M."/>
            <person name="Grainger R."/>
            <person name="Grammer T."/>
            <person name="Khokha M.K."/>
            <person name="Richardson P.M."/>
            <person name="Rokhsar D.S."/>
        </authorList>
    </citation>
    <scope>NUCLEOTIDE SEQUENCE [LARGE SCALE GENOMIC DNA]</scope>
    <source>
        <strain evidence="16">Nigerian</strain>
    </source>
</reference>
<dbReference type="PANTHER" id="PTHR37984:SF15">
    <property type="entry name" value="INTEGRASE CATALYTIC DOMAIN-CONTAINING PROTEIN"/>
    <property type="match status" value="1"/>
</dbReference>
<evidence type="ECO:0000256" key="8">
    <source>
        <dbReference type="ARBA" id="ARBA00022918"/>
    </source>
</evidence>
<keyword evidence="10" id="KW-0238">DNA-binding</keyword>
<dbReference type="InterPro" id="IPR001584">
    <property type="entry name" value="Integrase_cat-core"/>
</dbReference>
<keyword evidence="13" id="KW-0175">Coiled coil</keyword>
<evidence type="ECO:0000256" key="2">
    <source>
        <dbReference type="ARBA" id="ARBA00022670"/>
    </source>
</evidence>
<dbReference type="CDD" id="cd18975">
    <property type="entry name" value="CD_MarY1_POL_like"/>
    <property type="match status" value="1"/>
</dbReference>
<dbReference type="GeneTree" id="ENSGT00940000163772"/>
<dbReference type="GO" id="GO:0046872">
    <property type="term" value="F:metal ion binding"/>
    <property type="evidence" value="ECO:0007669"/>
    <property type="project" value="UniProtKB-KW"/>
</dbReference>
<dbReference type="InterPro" id="IPR023780">
    <property type="entry name" value="Chromo_domain"/>
</dbReference>
<dbReference type="FunFam" id="3.30.420.10:FF:000032">
    <property type="entry name" value="Retrovirus-related Pol polyprotein from transposon 297-like Protein"/>
    <property type="match status" value="1"/>
</dbReference>
<keyword evidence="9" id="KW-0548">Nucleotidyltransferase</keyword>
<proteinExistence type="predicted"/>
<evidence type="ECO:0000256" key="6">
    <source>
        <dbReference type="ARBA" id="ARBA00022842"/>
    </source>
</evidence>
<keyword evidence="5" id="KW-0378">Hydrolase</keyword>
<feature type="coiled-coil region" evidence="13">
    <location>
        <begin position="266"/>
        <end position="293"/>
    </location>
</feature>
<keyword evidence="2" id="KW-0645">Protease</keyword>
<dbReference type="SUPFAM" id="SSF53098">
    <property type="entry name" value="Ribonuclease H-like"/>
    <property type="match status" value="1"/>
</dbReference>
<evidence type="ECO:0000256" key="11">
    <source>
        <dbReference type="ARBA" id="ARBA00023172"/>
    </source>
</evidence>
<evidence type="ECO:0000256" key="3">
    <source>
        <dbReference type="ARBA" id="ARBA00022723"/>
    </source>
</evidence>
<dbReference type="SUPFAM" id="SSF54160">
    <property type="entry name" value="Chromo domain-like"/>
    <property type="match status" value="1"/>
</dbReference>
<keyword evidence="7" id="KW-0229">DNA integration</keyword>
<dbReference type="PANTHER" id="PTHR37984">
    <property type="entry name" value="PROTEIN CBG26694"/>
    <property type="match status" value="1"/>
</dbReference>
<feature type="domain" description="Chromo" evidence="14">
    <location>
        <begin position="388"/>
        <end position="446"/>
    </location>
</feature>
<dbReference type="GO" id="GO:0006310">
    <property type="term" value="P:DNA recombination"/>
    <property type="evidence" value="ECO:0007669"/>
    <property type="project" value="UniProtKB-KW"/>
</dbReference>
<dbReference type="Gene3D" id="1.10.340.70">
    <property type="match status" value="1"/>
</dbReference>
<dbReference type="GO" id="GO:0003887">
    <property type="term" value="F:DNA-directed DNA polymerase activity"/>
    <property type="evidence" value="ECO:0007669"/>
    <property type="project" value="UniProtKB-KW"/>
</dbReference>
<evidence type="ECO:0000256" key="1">
    <source>
        <dbReference type="ARBA" id="ARBA00004123"/>
    </source>
</evidence>
<dbReference type="GO" id="GO:0005634">
    <property type="term" value="C:nucleus"/>
    <property type="evidence" value="ECO:0007669"/>
    <property type="project" value="UniProtKB-SubCell"/>
</dbReference>
<evidence type="ECO:0000256" key="13">
    <source>
        <dbReference type="SAM" id="Coils"/>
    </source>
</evidence>
<dbReference type="Pfam" id="PF00665">
    <property type="entry name" value="rve"/>
    <property type="match status" value="1"/>
</dbReference>
<keyword evidence="4" id="KW-0064">Aspartyl protease</keyword>
<keyword evidence="3" id="KW-0479">Metal-binding</keyword>
<dbReference type="Pfam" id="PF00385">
    <property type="entry name" value="Chromo"/>
    <property type="match status" value="1"/>
</dbReference>
<dbReference type="AlphaFoldDB" id="A0A803K5R9"/>
<reference evidence="16" key="2">
    <citation type="submission" date="2021-03" db="UniProtKB">
        <authorList>
            <consortium name="Ensembl"/>
        </authorList>
    </citation>
    <scope>IDENTIFICATION</scope>
</reference>
<evidence type="ECO:0000256" key="7">
    <source>
        <dbReference type="ARBA" id="ARBA00022908"/>
    </source>
</evidence>
<protein>
    <recommendedName>
        <fullName evidence="12">Gypsy retrotransposon integrase-like protein 1</fullName>
    </recommendedName>
</protein>
<evidence type="ECO:0000256" key="10">
    <source>
        <dbReference type="ARBA" id="ARBA00023125"/>
    </source>
</evidence>
<dbReference type="InterPro" id="IPR000953">
    <property type="entry name" value="Chromo/chromo_shadow_dom"/>
</dbReference>
<evidence type="ECO:0000259" key="15">
    <source>
        <dbReference type="PROSITE" id="PS50994"/>
    </source>
</evidence>
<dbReference type="InterPro" id="IPR050951">
    <property type="entry name" value="Retrovirus_Pol_polyprotein"/>
</dbReference>
<dbReference type="InterPro" id="IPR036397">
    <property type="entry name" value="RNaseH_sf"/>
</dbReference>
<keyword evidence="9" id="KW-0808">Transferase</keyword>
<dbReference type="InterPro" id="IPR016197">
    <property type="entry name" value="Chromo-like_dom_sf"/>
</dbReference>
<evidence type="ECO:0000256" key="9">
    <source>
        <dbReference type="ARBA" id="ARBA00022932"/>
    </source>
</evidence>